<dbReference type="STRING" id="253628.A0A0D1XPU7"/>
<dbReference type="Proteomes" id="UP000053259">
    <property type="component" value="Unassembled WGS sequence"/>
</dbReference>
<keyword evidence="1" id="KW-1133">Transmembrane helix</keyword>
<name>A0A0D1XPU7_9PEZI</name>
<keyword evidence="1" id="KW-0472">Membrane</keyword>
<dbReference type="HOGENOM" id="CLU_110344_0_0_1"/>
<proteinExistence type="predicted"/>
<accession>A0A0D1XPU7</accession>
<organism evidence="2 3">
    <name type="scientific">Verruconis gallopava</name>
    <dbReference type="NCBI Taxonomy" id="253628"/>
    <lineage>
        <taxon>Eukaryota</taxon>
        <taxon>Fungi</taxon>
        <taxon>Dikarya</taxon>
        <taxon>Ascomycota</taxon>
        <taxon>Pezizomycotina</taxon>
        <taxon>Dothideomycetes</taxon>
        <taxon>Pleosporomycetidae</taxon>
        <taxon>Venturiales</taxon>
        <taxon>Sympoventuriaceae</taxon>
        <taxon>Verruconis</taxon>
    </lineage>
</organism>
<dbReference type="GeneID" id="27312294"/>
<dbReference type="EMBL" id="KN847540">
    <property type="protein sequence ID" value="KIW04571.1"/>
    <property type="molecule type" value="Genomic_DNA"/>
</dbReference>
<evidence type="ECO:0000256" key="1">
    <source>
        <dbReference type="SAM" id="Phobius"/>
    </source>
</evidence>
<feature type="transmembrane region" description="Helical" evidence="1">
    <location>
        <begin position="111"/>
        <end position="133"/>
    </location>
</feature>
<keyword evidence="3" id="KW-1185">Reference proteome</keyword>
<evidence type="ECO:0000313" key="2">
    <source>
        <dbReference type="EMBL" id="KIW04571.1"/>
    </source>
</evidence>
<evidence type="ECO:0000313" key="3">
    <source>
        <dbReference type="Proteomes" id="UP000053259"/>
    </source>
</evidence>
<dbReference type="InParanoid" id="A0A0D1XPU7"/>
<dbReference type="VEuPathDB" id="FungiDB:PV09_04321"/>
<gene>
    <name evidence="2" type="ORF">PV09_04321</name>
</gene>
<keyword evidence="1" id="KW-0812">Transmembrane</keyword>
<dbReference type="OrthoDB" id="3365267at2759"/>
<dbReference type="AlphaFoldDB" id="A0A0D1XPU7"/>
<sequence length="181" mass="19956">MSAESFAAFRRHHGTELGKLAEAHWNKDLQQEDREILQAASQRFQRHAMIGSIVGIGLGVLLAARVRSARLRMFNTFKAQEKPTAVQFADGRIEKLPDLTNLVKPTVLGDIAAYFFFTAGGLFVGGETGLLTGSMSAGRLITRDPSSRERIEAAFRKFRADMLRQEADKLDSGGSLLSKVF</sequence>
<reference evidence="2 3" key="1">
    <citation type="submission" date="2015-01" db="EMBL/GenBank/DDBJ databases">
        <title>The Genome Sequence of Ochroconis gallopava CBS43764.</title>
        <authorList>
            <consortium name="The Broad Institute Genomics Platform"/>
            <person name="Cuomo C."/>
            <person name="de Hoog S."/>
            <person name="Gorbushina A."/>
            <person name="Stielow B."/>
            <person name="Teixiera M."/>
            <person name="Abouelleil A."/>
            <person name="Chapman S.B."/>
            <person name="Priest M."/>
            <person name="Young S.K."/>
            <person name="Wortman J."/>
            <person name="Nusbaum C."/>
            <person name="Birren B."/>
        </authorList>
    </citation>
    <scope>NUCLEOTIDE SEQUENCE [LARGE SCALE GENOMIC DNA]</scope>
    <source>
        <strain evidence="2 3">CBS 43764</strain>
    </source>
</reference>
<protein>
    <submittedName>
        <fullName evidence="2">Uncharacterized protein</fullName>
    </submittedName>
</protein>
<dbReference type="RefSeq" id="XP_016214440.1">
    <property type="nucleotide sequence ID" value="XM_016357648.1"/>
</dbReference>
<feature type="transmembrane region" description="Helical" evidence="1">
    <location>
        <begin position="48"/>
        <end position="66"/>
    </location>
</feature>